<dbReference type="Gene3D" id="3.40.50.1820">
    <property type="entry name" value="alpha/beta hydrolase"/>
    <property type="match status" value="1"/>
</dbReference>
<gene>
    <name evidence="2" type="ORF">SAMN04487850_0796</name>
</gene>
<dbReference type="Pfam" id="PF00756">
    <property type="entry name" value="Esterase"/>
    <property type="match status" value="1"/>
</dbReference>
<reference evidence="2 3" key="1">
    <citation type="submission" date="2016-10" db="EMBL/GenBank/DDBJ databases">
        <authorList>
            <person name="de Groot N.N."/>
        </authorList>
    </citation>
    <scope>NUCLEOTIDE SEQUENCE [LARGE SCALE GENOMIC DNA]</scope>
    <source>
        <strain evidence="2 3">TC2-24</strain>
    </source>
</reference>
<dbReference type="SUPFAM" id="SSF81296">
    <property type="entry name" value="E set domains"/>
    <property type="match status" value="1"/>
</dbReference>
<dbReference type="RefSeq" id="WP_091899841.1">
    <property type="nucleotide sequence ID" value="NZ_FOIQ01000001.1"/>
</dbReference>
<dbReference type="PANTHER" id="PTHR48098:SF1">
    <property type="entry name" value="DIACYLGLYCEROL ACYLTRANSFERASE_MYCOLYLTRANSFERASE AG85A"/>
    <property type="match status" value="1"/>
</dbReference>
<evidence type="ECO:0000313" key="3">
    <source>
        <dbReference type="Proteomes" id="UP000199373"/>
    </source>
</evidence>
<dbReference type="InterPro" id="IPR050583">
    <property type="entry name" value="Mycobacterial_A85_antigen"/>
</dbReference>
<dbReference type="Gene3D" id="2.60.40.10">
    <property type="entry name" value="Immunoglobulins"/>
    <property type="match status" value="1"/>
</dbReference>
<dbReference type="InterPro" id="IPR013783">
    <property type="entry name" value="Ig-like_fold"/>
</dbReference>
<feature type="chain" id="PRO_5011715459" evidence="1">
    <location>
        <begin position="21"/>
        <end position="385"/>
    </location>
</feature>
<dbReference type="InterPro" id="IPR000801">
    <property type="entry name" value="Esterase-like"/>
</dbReference>
<proteinExistence type="predicted"/>
<dbReference type="Proteomes" id="UP000199373">
    <property type="component" value="Unassembled WGS sequence"/>
</dbReference>
<evidence type="ECO:0000313" key="2">
    <source>
        <dbReference type="EMBL" id="SEV89561.1"/>
    </source>
</evidence>
<sequence>MRKIILLCISMMAYILSSTAQERPIPANTMVSETVLFQRDYPRIDREHRAYFRLYAPQAKKVTLELQGTHDMERDDDGWWYAVINPLVVGPHFYHFMVDGICVTDINTDTYCGSYGRSSMIEIPEGVEGDYYRNQDVAHGRVSSVVYWSAIESRYRRCMVYTPAEYDLNSEKRYPVLYLQHGMCEDETGWVKQGRAGSILDNQIASGKCRPMIVVMDNGNCGIGFESLMRKQPEVSFDTFGATFQPILIQEIIPFIDKTFRTYADREHRAMAGLSWGGRQTFDIVLTHTDMFAHLGSFSGALFMTPNTKIDQLYNGIFADAARFNEQIHTLFIGTGTEEDLGSSHVNTMLHQAGINTIYYTSEGTAHEWLTWRRCLNAFLPLLFR</sequence>
<evidence type="ECO:0000256" key="1">
    <source>
        <dbReference type="SAM" id="SignalP"/>
    </source>
</evidence>
<keyword evidence="3" id="KW-1185">Reference proteome</keyword>
<keyword evidence="1" id="KW-0732">Signal</keyword>
<dbReference type="SUPFAM" id="SSF53474">
    <property type="entry name" value="alpha/beta-Hydrolases"/>
    <property type="match status" value="1"/>
</dbReference>
<dbReference type="GO" id="GO:0016747">
    <property type="term" value="F:acyltransferase activity, transferring groups other than amino-acyl groups"/>
    <property type="evidence" value="ECO:0007669"/>
    <property type="project" value="TreeGrafter"/>
</dbReference>
<accession>A0A1I0MME1</accession>
<dbReference type="PANTHER" id="PTHR48098">
    <property type="entry name" value="ENTEROCHELIN ESTERASE-RELATED"/>
    <property type="match status" value="1"/>
</dbReference>
<dbReference type="InterPro" id="IPR014756">
    <property type="entry name" value="Ig_E-set"/>
</dbReference>
<dbReference type="InterPro" id="IPR029058">
    <property type="entry name" value="AB_hydrolase_fold"/>
</dbReference>
<dbReference type="AlphaFoldDB" id="A0A1I0MME1"/>
<protein>
    <submittedName>
        <fullName evidence="2">Enterochelin esterase</fullName>
    </submittedName>
</protein>
<feature type="signal peptide" evidence="1">
    <location>
        <begin position="1"/>
        <end position="20"/>
    </location>
</feature>
<organism evidence="2 3">
    <name type="scientific">Prevotella aff. ruminicola Tc2-24</name>
    <dbReference type="NCBI Taxonomy" id="81582"/>
    <lineage>
        <taxon>Bacteria</taxon>
        <taxon>Pseudomonadati</taxon>
        <taxon>Bacteroidota</taxon>
        <taxon>Bacteroidia</taxon>
        <taxon>Bacteroidales</taxon>
        <taxon>Prevotellaceae</taxon>
        <taxon>Prevotella</taxon>
    </lineage>
</organism>
<name>A0A1I0MME1_9BACT</name>
<dbReference type="EMBL" id="FOIQ01000001">
    <property type="protein sequence ID" value="SEV89561.1"/>
    <property type="molecule type" value="Genomic_DNA"/>
</dbReference>